<keyword evidence="5" id="KW-0863">Zinc-finger</keyword>
<dbReference type="Gene3D" id="3.20.20.70">
    <property type="entry name" value="Aldolase class I"/>
    <property type="match status" value="1"/>
</dbReference>
<name>A0A8H3YKP5_VENIN</name>
<dbReference type="GO" id="GO:0008270">
    <property type="term" value="F:zinc ion binding"/>
    <property type="evidence" value="ECO:0007669"/>
    <property type="project" value="UniProtKB-KW"/>
</dbReference>
<dbReference type="InterPro" id="IPR001155">
    <property type="entry name" value="OxRdtase_FMN_N"/>
</dbReference>
<keyword evidence="3" id="KW-0560">Oxidoreductase</keyword>
<dbReference type="InterPro" id="IPR007219">
    <property type="entry name" value="XnlR_reg_dom"/>
</dbReference>
<feature type="domain" description="C2H2-type" evidence="7">
    <location>
        <begin position="399"/>
        <end position="428"/>
    </location>
</feature>
<evidence type="ECO:0000259" key="7">
    <source>
        <dbReference type="PROSITE" id="PS50157"/>
    </source>
</evidence>
<dbReference type="Pfam" id="PF00724">
    <property type="entry name" value="Oxidored_FMN"/>
    <property type="match status" value="1"/>
</dbReference>
<evidence type="ECO:0000256" key="2">
    <source>
        <dbReference type="ARBA" id="ARBA00005979"/>
    </source>
</evidence>
<feature type="compositionally biased region" description="Polar residues" evidence="6">
    <location>
        <begin position="675"/>
        <end position="685"/>
    </location>
</feature>
<dbReference type="CDD" id="cd02933">
    <property type="entry name" value="OYE_like_FMN"/>
    <property type="match status" value="1"/>
</dbReference>
<protein>
    <recommendedName>
        <fullName evidence="7">C2H2-type domain-containing protein</fullName>
    </recommendedName>
</protein>
<dbReference type="InterPro" id="IPR013785">
    <property type="entry name" value="Aldolase_TIM"/>
</dbReference>
<comment type="caution">
    <text evidence="8">The sequence shown here is derived from an EMBL/GenBank/DDBJ whole genome shotgun (WGS) entry which is preliminary data.</text>
</comment>
<dbReference type="GO" id="GO:0010181">
    <property type="term" value="F:FMN binding"/>
    <property type="evidence" value="ECO:0007669"/>
    <property type="project" value="InterPro"/>
</dbReference>
<evidence type="ECO:0000256" key="6">
    <source>
        <dbReference type="SAM" id="MobiDB-lite"/>
    </source>
</evidence>
<dbReference type="GO" id="GO:0003677">
    <property type="term" value="F:DNA binding"/>
    <property type="evidence" value="ECO:0007669"/>
    <property type="project" value="InterPro"/>
</dbReference>
<keyword evidence="5" id="KW-0862">Zinc</keyword>
<dbReference type="InterPro" id="IPR045247">
    <property type="entry name" value="Oye-like"/>
</dbReference>
<dbReference type="CDD" id="cd12148">
    <property type="entry name" value="fungal_TF_MHR"/>
    <property type="match status" value="1"/>
</dbReference>
<feature type="region of interest" description="Disordered" evidence="6">
    <location>
        <begin position="675"/>
        <end position="698"/>
    </location>
</feature>
<reference evidence="8 9" key="1">
    <citation type="submission" date="2019-11" db="EMBL/GenBank/DDBJ databases">
        <title>Venturia inaequalis Genome Resource.</title>
        <authorList>
            <person name="Lichtner F.J."/>
        </authorList>
    </citation>
    <scope>NUCLEOTIDE SEQUENCE [LARGE SCALE GENOMIC DNA]</scope>
    <source>
        <strain evidence="8">Bline_iso_100314</strain>
    </source>
</reference>
<evidence type="ECO:0000313" key="8">
    <source>
        <dbReference type="EMBL" id="KAE9964044.1"/>
    </source>
</evidence>
<dbReference type="PANTHER" id="PTHR22893">
    <property type="entry name" value="NADH OXIDOREDUCTASE-RELATED"/>
    <property type="match status" value="1"/>
</dbReference>
<keyword evidence="5" id="KW-0479">Metal-binding</keyword>
<organism evidence="8 9">
    <name type="scientific">Venturia inaequalis</name>
    <name type="common">Apple scab fungus</name>
    <dbReference type="NCBI Taxonomy" id="5025"/>
    <lineage>
        <taxon>Eukaryota</taxon>
        <taxon>Fungi</taxon>
        <taxon>Dikarya</taxon>
        <taxon>Ascomycota</taxon>
        <taxon>Pezizomycotina</taxon>
        <taxon>Dothideomycetes</taxon>
        <taxon>Pleosporomycetidae</taxon>
        <taxon>Venturiales</taxon>
        <taxon>Venturiaceae</taxon>
        <taxon>Venturia</taxon>
    </lineage>
</organism>
<dbReference type="SUPFAM" id="SSF57667">
    <property type="entry name" value="beta-beta-alpha zinc fingers"/>
    <property type="match status" value="1"/>
</dbReference>
<dbReference type="EMBL" id="WNWQ01000751">
    <property type="protein sequence ID" value="KAE9964044.1"/>
    <property type="molecule type" value="Genomic_DNA"/>
</dbReference>
<accession>A0A8H3YKP5</accession>
<dbReference type="Pfam" id="PF04082">
    <property type="entry name" value="Fungal_trans"/>
    <property type="match status" value="1"/>
</dbReference>
<sequence>MPSRTSPAAAAPLSSTKLFQPLQFGPLNLEHRVMMAPLTRMRASKESDGIFVPSELNVQYYQQRASKGGFQLSEACPISRLAAGYPGVPGIFTTTQIAGWKKVTDAIHAKGGFIFCQLWHVGRATTPGFLGGPQTLSASNIPLEGNGFDGTKYADAPPKEMTVEDIGEVTAEFAAAAKRALEAGFDGVEIHGANGYLLDQFLHDNVNVRTDAYGGSIENRSRFPLEVIKAVTAAIGAEKVGIRLSPYNYFQDTKDSNPNGNWAYLCGEIATLPKDQRPIYVHMVEPRFDEVLDESAKIASLASTGTKHAKHSLVPFREILRKGDVKFIAAGNFSPQNALPKLDADEADAIVFGRHFIANPDLPSRLAEGWPLNKQFHILNWSKIISIMPAALTTKPKRFACTYDGCGKRFTRSDHLQRHYLNHKGGDNTCPRCNLHFKRPDLLERHLIRHQEKDEEAGGEGLGDLQTRKKLWRDADGRIVTKRPIQNTVQQHVRKNQPEMAEDSYFNQDFYQDFSTALLSPPGTLLSTDSLDQFSQVSPGHPLPEQNQVAQDDIFDFLANSKWGDLPTGATDMQMDAPMDDMFRPDTGNSFNMPFTTMSNYNWLFDSPAEVSVDVTTKSRALDTLSNSMKIPTGFNESNDQQVMMSHFTPPSNLADLEMPRSNDVMSWNALAHETTSCQSQTGQVPSRPAGGQSSWISNNAASTRRRPICSEPHLDTPISNKNGSPAACRILTRELEAPKQHIIYPQENTTATYSSTSAAPRRPAPNMSTMDNDSRSRILDLLIAARPLMPSNIDVRADNPLLSLAAMQSCLDLFFSRFNIVYPLLHKPTFEPAKTETLLLLAVLLLGATYSNKEMHMLAVCIHDTLRAQIFQHPEFTAQPELWILQTMLLVECFGKSRAGQKQHDMSHLFHGLLINLIRRSDCQTVRQPDFDDGNQDIGIMWRKAIDVEHRKRLAFLCFIWDTQHAVLFSQSLCMSSFELRMSLPCNEATWEANNAEEWLKHARSESQISYLTVLRAYVNHDSGVPIPNLNTLSRLLLLHGLLSIQWDMKRRDQASLGYGPSKVKWDERLSRCYDAWKADFDDHSMNMLLSLSDNPSPRAEFTRFSTATIAIYHAAYITLNVEILDLQIYAGARHIVGRPVFAEDFNRSRRVLKEWAKPSGDGRAEKAVWHAAHLLKDGIMKLENWDVDSAFHYPWCLYLASLVCWAFHFANVLDITADSAERSCRQANVINTPSIGEGEGDLRQSKAEMIALVSHLATAIPIMASHLGNIRWSVVHEAMKVLRGLAA</sequence>
<dbReference type="SMART" id="SM00355">
    <property type="entry name" value="ZnF_C2H2"/>
    <property type="match status" value="2"/>
</dbReference>
<evidence type="ECO:0000256" key="3">
    <source>
        <dbReference type="ARBA" id="ARBA00023002"/>
    </source>
</evidence>
<dbReference type="FunFam" id="3.20.20.70:FF:000059">
    <property type="entry name" value="N-ethylmaleimide reductase, FMN-linked"/>
    <property type="match status" value="1"/>
</dbReference>
<dbReference type="SUPFAM" id="SSF51395">
    <property type="entry name" value="FMN-linked oxidoreductases"/>
    <property type="match status" value="1"/>
</dbReference>
<comment type="cofactor">
    <cofactor evidence="1">
        <name>FMN</name>
        <dbReference type="ChEBI" id="CHEBI:58210"/>
    </cofactor>
</comment>
<feature type="compositionally biased region" description="Low complexity" evidence="6">
    <location>
        <begin position="750"/>
        <end position="760"/>
    </location>
</feature>
<dbReference type="GO" id="GO:0016628">
    <property type="term" value="F:oxidoreductase activity, acting on the CH-CH group of donors, NAD or NADP as acceptor"/>
    <property type="evidence" value="ECO:0007669"/>
    <property type="project" value="UniProtKB-ARBA"/>
</dbReference>
<comment type="similarity">
    <text evidence="2">Belongs to the NADH:flavin oxidoreductase/NADH oxidase family.</text>
</comment>
<dbReference type="GO" id="GO:0003959">
    <property type="term" value="F:NADPH dehydrogenase activity"/>
    <property type="evidence" value="ECO:0007669"/>
    <property type="project" value="TreeGrafter"/>
</dbReference>
<evidence type="ECO:0000256" key="4">
    <source>
        <dbReference type="ARBA" id="ARBA00023242"/>
    </source>
</evidence>
<keyword evidence="4" id="KW-0539">Nucleus</keyword>
<feature type="region of interest" description="Disordered" evidence="6">
    <location>
        <begin position="748"/>
        <end position="772"/>
    </location>
</feature>
<dbReference type="InterPro" id="IPR036236">
    <property type="entry name" value="Znf_C2H2_sf"/>
</dbReference>
<dbReference type="InterPro" id="IPR013087">
    <property type="entry name" value="Znf_C2H2_type"/>
</dbReference>
<proteinExistence type="inferred from homology"/>
<dbReference type="GO" id="GO:0005829">
    <property type="term" value="C:cytosol"/>
    <property type="evidence" value="ECO:0007669"/>
    <property type="project" value="UniProtKB-ARBA"/>
</dbReference>
<evidence type="ECO:0000313" key="9">
    <source>
        <dbReference type="Proteomes" id="UP000433883"/>
    </source>
</evidence>
<dbReference type="Pfam" id="PF00096">
    <property type="entry name" value="zf-C2H2"/>
    <property type="match status" value="2"/>
</dbReference>
<evidence type="ECO:0000256" key="1">
    <source>
        <dbReference type="ARBA" id="ARBA00001917"/>
    </source>
</evidence>
<evidence type="ECO:0000256" key="5">
    <source>
        <dbReference type="PROSITE-ProRule" id="PRU00042"/>
    </source>
</evidence>
<gene>
    <name evidence="8" type="ORF">BLS_008704</name>
</gene>
<dbReference type="PROSITE" id="PS50157">
    <property type="entry name" value="ZINC_FINGER_C2H2_2"/>
    <property type="match status" value="1"/>
</dbReference>
<dbReference type="Gene3D" id="3.30.160.60">
    <property type="entry name" value="Classic Zinc Finger"/>
    <property type="match status" value="1"/>
</dbReference>
<dbReference type="PANTHER" id="PTHR22893:SF129">
    <property type="entry name" value="FLAVIN OXIDOREDUCTASE HXNT"/>
    <property type="match status" value="1"/>
</dbReference>
<dbReference type="GO" id="GO:0006351">
    <property type="term" value="P:DNA-templated transcription"/>
    <property type="evidence" value="ECO:0007669"/>
    <property type="project" value="InterPro"/>
</dbReference>
<dbReference type="PROSITE" id="PS00028">
    <property type="entry name" value="ZINC_FINGER_C2H2_1"/>
    <property type="match status" value="2"/>
</dbReference>
<dbReference type="Proteomes" id="UP000433883">
    <property type="component" value="Unassembled WGS sequence"/>
</dbReference>